<dbReference type="Proteomes" id="UP001202961">
    <property type="component" value="Unassembled WGS sequence"/>
</dbReference>
<gene>
    <name evidence="1" type="ORF">NB063_24795</name>
</gene>
<keyword evidence="2" id="KW-1185">Reference proteome</keyword>
<dbReference type="RefSeq" id="WP_250931725.1">
    <property type="nucleotide sequence ID" value="NZ_JAMQBK010000067.1"/>
</dbReference>
<comment type="caution">
    <text evidence="1">The sequence shown here is derived from an EMBL/GenBank/DDBJ whole genome shotgun (WGS) entry which is preliminary data.</text>
</comment>
<dbReference type="EMBL" id="JAMQBK010000067">
    <property type="protein sequence ID" value="MCM2373847.1"/>
    <property type="molecule type" value="Genomic_DNA"/>
</dbReference>
<accession>A0ABT0UAL0</accession>
<evidence type="ECO:0000313" key="2">
    <source>
        <dbReference type="Proteomes" id="UP001202961"/>
    </source>
</evidence>
<protein>
    <submittedName>
        <fullName evidence="1">Uncharacterized protein</fullName>
    </submittedName>
</protein>
<organism evidence="1 2">
    <name type="scientific">Aporhodopirellula aestuarii</name>
    <dbReference type="NCBI Taxonomy" id="2950107"/>
    <lineage>
        <taxon>Bacteria</taxon>
        <taxon>Pseudomonadati</taxon>
        <taxon>Planctomycetota</taxon>
        <taxon>Planctomycetia</taxon>
        <taxon>Pirellulales</taxon>
        <taxon>Pirellulaceae</taxon>
        <taxon>Aporhodopirellula</taxon>
    </lineage>
</organism>
<feature type="non-terminal residue" evidence="1">
    <location>
        <position position="1"/>
    </location>
</feature>
<name>A0ABT0UAL0_9BACT</name>
<evidence type="ECO:0000313" key="1">
    <source>
        <dbReference type="EMBL" id="MCM2373847.1"/>
    </source>
</evidence>
<sequence length="169" mass="19149">RRKLENCEGQILPSGRPSFNSYWDASLVRQEWNGLAEKREPSAHAADVRARLNDAESAAYGWTEVNLLSFKAISHVFFEGNRWNVGSHERESKLIRYFVVLQCLWTRSRIAADSPGMVVALERRFPGPIARAITNAKVRDHSIACIRVSIGHDVVVSHYSVRLTESTRT</sequence>
<proteinExistence type="predicted"/>
<reference evidence="1 2" key="1">
    <citation type="journal article" date="2022" name="Syst. Appl. Microbiol.">
        <title>Rhodopirellula aestuarii sp. nov., a novel member of the genus Rhodopirellula isolated from brackish sediments collected in the Tagus River estuary, Portugal.</title>
        <authorList>
            <person name="Vitorino I.R."/>
            <person name="Klimek D."/>
            <person name="Calusinska M."/>
            <person name="Lobo-da-Cunha A."/>
            <person name="Vasconcelos V."/>
            <person name="Lage O.M."/>
        </authorList>
    </citation>
    <scope>NUCLEOTIDE SEQUENCE [LARGE SCALE GENOMIC DNA]</scope>
    <source>
        <strain evidence="1 2">ICT_H3.1</strain>
    </source>
</reference>